<dbReference type="CDD" id="cd00590">
    <property type="entry name" value="RRM_SF"/>
    <property type="match status" value="1"/>
</dbReference>
<dbReference type="Gene3D" id="3.30.70.330">
    <property type="match status" value="1"/>
</dbReference>
<gene>
    <name evidence="4" type="ORF">BV898_01354</name>
</gene>
<feature type="compositionally biased region" description="Low complexity" evidence="2">
    <location>
        <begin position="502"/>
        <end position="511"/>
    </location>
</feature>
<dbReference type="EMBL" id="MTYJ01000005">
    <property type="protein sequence ID" value="OQV24763.1"/>
    <property type="molecule type" value="Genomic_DNA"/>
</dbReference>
<feature type="region of interest" description="Disordered" evidence="2">
    <location>
        <begin position="135"/>
        <end position="186"/>
    </location>
</feature>
<evidence type="ECO:0000256" key="1">
    <source>
        <dbReference type="PROSITE-ProRule" id="PRU00176"/>
    </source>
</evidence>
<dbReference type="InterPro" id="IPR000504">
    <property type="entry name" value="RRM_dom"/>
</dbReference>
<evidence type="ECO:0000259" key="3">
    <source>
        <dbReference type="PROSITE" id="PS50102"/>
    </source>
</evidence>
<feature type="region of interest" description="Disordered" evidence="2">
    <location>
        <begin position="231"/>
        <end position="293"/>
    </location>
</feature>
<feature type="compositionally biased region" description="Polar residues" evidence="2">
    <location>
        <begin position="398"/>
        <end position="414"/>
    </location>
</feature>
<evidence type="ECO:0000313" key="5">
    <source>
        <dbReference type="Proteomes" id="UP000192578"/>
    </source>
</evidence>
<dbReference type="PROSITE" id="PS50102">
    <property type="entry name" value="RRM"/>
    <property type="match status" value="1"/>
</dbReference>
<feature type="compositionally biased region" description="Basic and acidic residues" evidence="2">
    <location>
        <begin position="512"/>
        <end position="521"/>
    </location>
</feature>
<feature type="compositionally biased region" description="Low complexity" evidence="2">
    <location>
        <begin position="276"/>
        <end position="292"/>
    </location>
</feature>
<feature type="compositionally biased region" description="Polar residues" evidence="2">
    <location>
        <begin position="356"/>
        <end position="381"/>
    </location>
</feature>
<dbReference type="InterPro" id="IPR012677">
    <property type="entry name" value="Nucleotide-bd_a/b_plait_sf"/>
</dbReference>
<comment type="caution">
    <text evidence="4">The sequence shown here is derived from an EMBL/GenBank/DDBJ whole genome shotgun (WGS) entry which is preliminary data.</text>
</comment>
<feature type="compositionally biased region" description="Low complexity" evidence="2">
    <location>
        <begin position="157"/>
        <end position="181"/>
    </location>
</feature>
<organism evidence="4 5">
    <name type="scientific">Hypsibius exemplaris</name>
    <name type="common">Freshwater tardigrade</name>
    <dbReference type="NCBI Taxonomy" id="2072580"/>
    <lineage>
        <taxon>Eukaryota</taxon>
        <taxon>Metazoa</taxon>
        <taxon>Ecdysozoa</taxon>
        <taxon>Tardigrada</taxon>
        <taxon>Eutardigrada</taxon>
        <taxon>Parachela</taxon>
        <taxon>Hypsibioidea</taxon>
        <taxon>Hypsibiidae</taxon>
        <taxon>Hypsibius</taxon>
    </lineage>
</organism>
<dbReference type="OrthoDB" id="10687474at2759"/>
<feature type="compositionally biased region" description="Low complexity" evidence="2">
    <location>
        <begin position="444"/>
        <end position="459"/>
    </location>
</feature>
<accession>A0A1W0XB83</accession>
<proteinExistence type="predicted"/>
<feature type="region of interest" description="Disordered" evidence="2">
    <location>
        <begin position="305"/>
        <end position="384"/>
    </location>
</feature>
<evidence type="ECO:0000256" key="2">
    <source>
        <dbReference type="SAM" id="MobiDB-lite"/>
    </source>
</evidence>
<dbReference type="GO" id="GO:0003723">
    <property type="term" value="F:RNA binding"/>
    <property type="evidence" value="ECO:0007669"/>
    <property type="project" value="UniProtKB-UniRule"/>
</dbReference>
<dbReference type="SUPFAM" id="SSF54928">
    <property type="entry name" value="RNA-binding domain, RBD"/>
    <property type="match status" value="1"/>
</dbReference>
<feature type="region of interest" description="Disordered" evidence="2">
    <location>
        <begin position="398"/>
        <end position="534"/>
    </location>
</feature>
<protein>
    <recommendedName>
        <fullName evidence="3">RRM domain-containing protein</fullName>
    </recommendedName>
</protein>
<dbReference type="SMART" id="SM00360">
    <property type="entry name" value="RRM"/>
    <property type="match status" value="1"/>
</dbReference>
<feature type="domain" description="RRM" evidence="3">
    <location>
        <begin position="546"/>
        <end position="623"/>
    </location>
</feature>
<dbReference type="Proteomes" id="UP000192578">
    <property type="component" value="Unassembled WGS sequence"/>
</dbReference>
<reference evidence="5" key="1">
    <citation type="submission" date="2017-01" db="EMBL/GenBank/DDBJ databases">
        <title>Comparative genomics of anhydrobiosis in the tardigrade Hypsibius dujardini.</title>
        <authorList>
            <person name="Yoshida Y."/>
            <person name="Koutsovoulos G."/>
            <person name="Laetsch D."/>
            <person name="Stevens L."/>
            <person name="Kumar S."/>
            <person name="Horikawa D."/>
            <person name="Ishino K."/>
            <person name="Komine S."/>
            <person name="Tomita M."/>
            <person name="Blaxter M."/>
            <person name="Arakawa K."/>
        </authorList>
    </citation>
    <scope>NUCLEOTIDE SEQUENCE [LARGE SCALE GENOMIC DNA]</scope>
    <source>
        <strain evidence="5">Z151</strain>
    </source>
</reference>
<dbReference type="InterPro" id="IPR035979">
    <property type="entry name" value="RBD_domain_sf"/>
</dbReference>
<evidence type="ECO:0000313" key="4">
    <source>
        <dbReference type="EMBL" id="OQV24763.1"/>
    </source>
</evidence>
<keyword evidence="5" id="KW-1185">Reference proteome</keyword>
<dbReference type="Pfam" id="PF00076">
    <property type="entry name" value="RRM_1"/>
    <property type="match status" value="1"/>
</dbReference>
<feature type="compositionally biased region" description="Polar residues" evidence="2">
    <location>
        <begin position="308"/>
        <end position="347"/>
    </location>
</feature>
<sequence>MQHLPSPRIFSSFIHLNEQVKNIFSSAMIMMNNQSAAGYAQHPQPQHVVVQRSPQQQQQQQQMITGAPHFVQHIQASQLPQIPAYLLQNDVTCLMCTPMHFNTRDGSWTYQSGTIVPPNTATVIAGYHIMHQPMPQQQHQHMQNGYAHAPSFEREPSSTGSQTTPNNNNNNNGPSANPTATSGAVPPMYGYPHAGLPHYANSGMQPGPGQYYAPHGFHPSQIQMTNSLAYGQAGQHQLSGQHQTLAGHPDNSTHVDHAGNEGLGNGKLLLNGGGDSASETSAQSRSSTFSSTMDLENPIGQEIHAVDSGNSQDGTTFSRSTTPSPESVTTHLVSGNVETEENQQNAYDASEEDSTDNTFGANQNRVNSPTTGHAESLNGVSEHSHDALVVHSSPALQNQISGSANRSVSQSPSLAQAAVASPTFDKPITPADHVESPKSSLKGAPPQSSSPVPTQPSAPKNWASIVGQGGPPKVISAPNAASVTRPTPPPVAAGRTSTPNSQQQQQQQQQQQRDRPNSEKSRHGHAGGRVWPKLSHVEADSYPDDLQVFMRDIPVTFTEEIVAAAMSEYGDLVDVRLRMHPGTSEWRYCFLLFAKREAADKLLKKGTHVTFNGKTMPICKKKRTYNAYNNSR</sequence>
<name>A0A1W0XB83_HYPEX</name>
<feature type="compositionally biased region" description="Polar residues" evidence="2">
    <location>
        <begin position="231"/>
        <end position="244"/>
    </location>
</feature>
<dbReference type="AlphaFoldDB" id="A0A1W0XB83"/>
<feature type="compositionally biased region" description="Gly residues" evidence="2">
    <location>
        <begin position="261"/>
        <end position="275"/>
    </location>
</feature>
<keyword evidence="1" id="KW-0694">RNA-binding</keyword>